<dbReference type="EMBL" id="CP023747">
    <property type="protein sequence ID" value="QEV42680.1"/>
    <property type="molecule type" value="Genomic_DNA"/>
</dbReference>
<proteinExistence type="predicted"/>
<feature type="region of interest" description="Disordered" evidence="1">
    <location>
        <begin position="55"/>
        <end position="92"/>
    </location>
</feature>
<protein>
    <submittedName>
        <fullName evidence="3">Uncharacterized protein</fullName>
    </submittedName>
</protein>
<dbReference type="KEGG" id="snq:CP978_32775"/>
<keyword evidence="2" id="KW-1133">Transmembrane helix</keyword>
<evidence type="ECO:0000313" key="3">
    <source>
        <dbReference type="EMBL" id="QEV42680.1"/>
    </source>
</evidence>
<evidence type="ECO:0000313" key="4">
    <source>
        <dbReference type="Proteomes" id="UP000325763"/>
    </source>
</evidence>
<name>A0A5P2W9P2_9ACTN</name>
<gene>
    <name evidence="3" type="ORF">CP978_32775</name>
</gene>
<sequence length="92" mass="10306">MHDDDREPVFKRSKWGTNRYVYNPRNPVGRALIVLSLGFAALVLLLMHNHAGPFAPTPHPTETWSRPPDMSPWIPPVDVPSPQPSTELTEGP</sequence>
<keyword evidence="2" id="KW-0472">Membrane</keyword>
<evidence type="ECO:0000256" key="1">
    <source>
        <dbReference type="SAM" id="MobiDB-lite"/>
    </source>
</evidence>
<feature type="transmembrane region" description="Helical" evidence="2">
    <location>
        <begin position="28"/>
        <end position="47"/>
    </location>
</feature>
<dbReference type="RefSeq" id="WP_052454434.1">
    <property type="nucleotide sequence ID" value="NZ_CP009313.1"/>
</dbReference>
<dbReference type="OrthoDB" id="4334501at2"/>
<organism evidence="3 4">
    <name type="scientific">Streptomyces nodosus</name>
    <dbReference type="NCBI Taxonomy" id="40318"/>
    <lineage>
        <taxon>Bacteria</taxon>
        <taxon>Bacillati</taxon>
        <taxon>Actinomycetota</taxon>
        <taxon>Actinomycetes</taxon>
        <taxon>Kitasatosporales</taxon>
        <taxon>Streptomycetaceae</taxon>
        <taxon>Streptomyces</taxon>
    </lineage>
</organism>
<reference evidence="3 4" key="1">
    <citation type="submission" date="2017-09" db="EMBL/GenBank/DDBJ databases">
        <title>Streptomyces genome completion.</title>
        <authorList>
            <person name="Lee N."/>
            <person name="Cho B.-K."/>
        </authorList>
    </citation>
    <scope>NUCLEOTIDE SEQUENCE [LARGE SCALE GENOMIC DNA]</scope>
    <source>
        <strain evidence="3 4">ATCC 14899</strain>
    </source>
</reference>
<keyword evidence="2" id="KW-0812">Transmembrane</keyword>
<dbReference type="Proteomes" id="UP000325763">
    <property type="component" value="Chromosome"/>
</dbReference>
<evidence type="ECO:0000256" key="2">
    <source>
        <dbReference type="SAM" id="Phobius"/>
    </source>
</evidence>
<dbReference type="AlphaFoldDB" id="A0A5P2W9P2"/>
<accession>A0A5P2W9P2</accession>
<feature type="compositionally biased region" description="Pro residues" evidence="1">
    <location>
        <begin position="69"/>
        <end position="83"/>
    </location>
</feature>